<protein>
    <submittedName>
        <fullName evidence="5">Zinc finger protein 660</fullName>
    </submittedName>
</protein>
<feature type="non-terminal residue" evidence="5">
    <location>
        <position position="115"/>
    </location>
</feature>
<dbReference type="SUPFAM" id="SSF57667">
    <property type="entry name" value="beta-beta-alpha zinc fingers"/>
    <property type="match status" value="1"/>
</dbReference>
<evidence type="ECO:0000313" key="6">
    <source>
        <dbReference type="Proteomes" id="UP000765507"/>
    </source>
</evidence>
<dbReference type="EMBL" id="JAHGAV010000172">
    <property type="protein sequence ID" value="KAG6929552.1"/>
    <property type="molecule type" value="Genomic_DNA"/>
</dbReference>
<keyword evidence="1" id="KW-0479">Metal-binding</keyword>
<feature type="region of interest" description="Disordered" evidence="4">
    <location>
        <begin position="1"/>
        <end position="39"/>
    </location>
</feature>
<sequence length="115" mass="12160">EEPGPLDAKEGENLRGVSTAEDGAVNVKEENYPQGAVSENSEGNICQIPEQVASCASPCSSGQEKIPVEEAQGRATSPGRVLKQTKNIQDHQKISPGEKPYNCPECGQSFSVSSD</sequence>
<dbReference type="AlphaFoldDB" id="A0A8T1SK91"/>
<dbReference type="GO" id="GO:0008270">
    <property type="term" value="F:zinc ion binding"/>
    <property type="evidence" value="ECO:0007669"/>
    <property type="project" value="UniProtKB-KW"/>
</dbReference>
<keyword evidence="3" id="KW-0862">Zinc</keyword>
<dbReference type="FunFam" id="3.30.160.60:FF:002343">
    <property type="entry name" value="Zinc finger protein 33A"/>
    <property type="match status" value="1"/>
</dbReference>
<evidence type="ECO:0000256" key="1">
    <source>
        <dbReference type="ARBA" id="ARBA00022723"/>
    </source>
</evidence>
<evidence type="ECO:0000313" key="5">
    <source>
        <dbReference type="EMBL" id="KAG6929552.1"/>
    </source>
</evidence>
<proteinExistence type="predicted"/>
<evidence type="ECO:0000256" key="2">
    <source>
        <dbReference type="ARBA" id="ARBA00022771"/>
    </source>
</evidence>
<evidence type="ECO:0000256" key="4">
    <source>
        <dbReference type="SAM" id="MobiDB-lite"/>
    </source>
</evidence>
<evidence type="ECO:0000256" key="3">
    <source>
        <dbReference type="ARBA" id="ARBA00022833"/>
    </source>
</evidence>
<dbReference type="Gene3D" id="3.30.160.60">
    <property type="entry name" value="Classic Zinc Finger"/>
    <property type="match status" value="1"/>
</dbReference>
<reference evidence="5 6" key="1">
    <citation type="journal article" date="2020" name="G3 (Bethesda)">
        <title>Draft Genome of the Common Snapping Turtle, Chelydra serpentina, a Model for Phenotypic Plasticity in Reptiles.</title>
        <authorList>
            <person name="Das D."/>
            <person name="Singh S.K."/>
            <person name="Bierstedt J."/>
            <person name="Erickson A."/>
            <person name="Galli G.L.J."/>
            <person name="Crossley D.A. 2nd"/>
            <person name="Rhen T."/>
        </authorList>
    </citation>
    <scope>NUCLEOTIDE SEQUENCE [LARGE SCALE GENOMIC DNA]</scope>
    <source>
        <strain evidence="5">KW</strain>
    </source>
</reference>
<dbReference type="Proteomes" id="UP000765507">
    <property type="component" value="Unassembled WGS sequence"/>
</dbReference>
<accession>A0A8T1SK91</accession>
<keyword evidence="2" id="KW-0863">Zinc-finger</keyword>
<organism evidence="5 6">
    <name type="scientific">Chelydra serpentina</name>
    <name type="common">Snapping turtle</name>
    <name type="synonym">Testudo serpentina</name>
    <dbReference type="NCBI Taxonomy" id="8475"/>
    <lineage>
        <taxon>Eukaryota</taxon>
        <taxon>Metazoa</taxon>
        <taxon>Chordata</taxon>
        <taxon>Craniata</taxon>
        <taxon>Vertebrata</taxon>
        <taxon>Euteleostomi</taxon>
        <taxon>Archelosauria</taxon>
        <taxon>Testudinata</taxon>
        <taxon>Testudines</taxon>
        <taxon>Cryptodira</taxon>
        <taxon>Durocryptodira</taxon>
        <taxon>Americhelydia</taxon>
        <taxon>Chelydroidea</taxon>
        <taxon>Chelydridae</taxon>
        <taxon>Chelydra</taxon>
    </lineage>
</organism>
<name>A0A8T1SK91_CHESE</name>
<feature type="non-terminal residue" evidence="5">
    <location>
        <position position="1"/>
    </location>
</feature>
<comment type="caution">
    <text evidence="5">The sequence shown here is derived from an EMBL/GenBank/DDBJ whole genome shotgun (WGS) entry which is preliminary data.</text>
</comment>
<keyword evidence="6" id="KW-1185">Reference proteome</keyword>
<dbReference type="InterPro" id="IPR036236">
    <property type="entry name" value="Znf_C2H2_sf"/>
</dbReference>
<gene>
    <name evidence="5" type="ORF">G0U57_005369</name>
</gene>
<feature type="region of interest" description="Disordered" evidence="4">
    <location>
        <begin position="69"/>
        <end position="115"/>
    </location>
</feature>